<accession>A0A1R3L1L4</accession>
<evidence type="ECO:0000313" key="2">
    <source>
        <dbReference type="EMBL" id="OMP13224.1"/>
    </source>
</evidence>
<name>A0A1R3L1L4_9ROSI</name>
<dbReference type="Proteomes" id="UP000187203">
    <property type="component" value="Unassembled WGS sequence"/>
</dbReference>
<reference evidence="3" key="1">
    <citation type="submission" date="2013-09" db="EMBL/GenBank/DDBJ databases">
        <title>Corchorus olitorius genome sequencing.</title>
        <authorList>
            <person name="Alam M."/>
            <person name="Haque M.S."/>
            <person name="Islam M.S."/>
            <person name="Emdad E.M."/>
            <person name="Islam M.M."/>
            <person name="Ahmed B."/>
            <person name="Halim A."/>
            <person name="Hossen Q.M.M."/>
            <person name="Hossain M.Z."/>
            <person name="Ahmed R."/>
            <person name="Khan M.M."/>
            <person name="Islam R."/>
            <person name="Rashid M.M."/>
            <person name="Khan S.A."/>
            <person name="Rahman M.S."/>
            <person name="Alam M."/>
            <person name="Yahiya A.S."/>
            <person name="Khan M.S."/>
            <person name="Azam M.S."/>
            <person name="Haque T."/>
            <person name="Lashkar M.Z.H."/>
            <person name="Akhand A.I."/>
            <person name="Morshed G."/>
            <person name="Roy S."/>
            <person name="Uddin K.S."/>
            <person name="Rabeya T."/>
            <person name="Hossain A.S."/>
            <person name="Chowdhury A."/>
            <person name="Snigdha A.R."/>
            <person name="Mortoza M.S."/>
            <person name="Matin S.A."/>
            <person name="Hoque S.M.E."/>
            <person name="Islam M.K."/>
            <person name="Roy D.K."/>
            <person name="Haider R."/>
            <person name="Moosa M.M."/>
            <person name="Elias S.M."/>
            <person name="Hasan A.M."/>
            <person name="Jahan S."/>
            <person name="Shafiuddin M."/>
            <person name="Mahmood N."/>
            <person name="Shommy N.S."/>
        </authorList>
    </citation>
    <scope>NUCLEOTIDE SEQUENCE [LARGE SCALE GENOMIC DNA]</scope>
    <source>
        <strain evidence="3">cv. O-4</strain>
    </source>
</reference>
<protein>
    <submittedName>
        <fullName evidence="2">Uncharacterized protein</fullName>
    </submittedName>
</protein>
<feature type="compositionally biased region" description="Gly residues" evidence="1">
    <location>
        <begin position="47"/>
        <end position="56"/>
    </location>
</feature>
<comment type="caution">
    <text evidence="2">The sequence shown here is derived from an EMBL/GenBank/DDBJ whole genome shotgun (WGS) entry which is preliminary data.</text>
</comment>
<dbReference type="AlphaFoldDB" id="A0A1R3L1L4"/>
<sequence>MHERYWFVRLRDEYSAHLSFHPLSIISVLSFWALNAHSPCPTKIGVQGSGVSGLGSDGDDAARARKETG</sequence>
<keyword evidence="3" id="KW-1185">Reference proteome</keyword>
<gene>
    <name evidence="2" type="ORF">COLO4_02054</name>
</gene>
<evidence type="ECO:0000256" key="1">
    <source>
        <dbReference type="SAM" id="MobiDB-lite"/>
    </source>
</evidence>
<dbReference type="EMBL" id="AWUE01004827">
    <property type="protein sequence ID" value="OMP13224.1"/>
    <property type="molecule type" value="Genomic_DNA"/>
</dbReference>
<proteinExistence type="predicted"/>
<feature type="region of interest" description="Disordered" evidence="1">
    <location>
        <begin position="47"/>
        <end position="69"/>
    </location>
</feature>
<evidence type="ECO:0000313" key="3">
    <source>
        <dbReference type="Proteomes" id="UP000187203"/>
    </source>
</evidence>
<organism evidence="2 3">
    <name type="scientific">Corchorus olitorius</name>
    <dbReference type="NCBI Taxonomy" id="93759"/>
    <lineage>
        <taxon>Eukaryota</taxon>
        <taxon>Viridiplantae</taxon>
        <taxon>Streptophyta</taxon>
        <taxon>Embryophyta</taxon>
        <taxon>Tracheophyta</taxon>
        <taxon>Spermatophyta</taxon>
        <taxon>Magnoliopsida</taxon>
        <taxon>eudicotyledons</taxon>
        <taxon>Gunneridae</taxon>
        <taxon>Pentapetalae</taxon>
        <taxon>rosids</taxon>
        <taxon>malvids</taxon>
        <taxon>Malvales</taxon>
        <taxon>Malvaceae</taxon>
        <taxon>Grewioideae</taxon>
        <taxon>Apeibeae</taxon>
        <taxon>Corchorus</taxon>
    </lineage>
</organism>
<feature type="compositionally biased region" description="Basic and acidic residues" evidence="1">
    <location>
        <begin position="60"/>
        <end position="69"/>
    </location>
</feature>